<keyword evidence="1" id="KW-1133">Transmembrane helix</keyword>
<dbReference type="OrthoDB" id="2124888at2759"/>
<feature type="transmembrane region" description="Helical" evidence="1">
    <location>
        <begin position="67"/>
        <end position="94"/>
    </location>
</feature>
<keyword evidence="3" id="KW-1185">Reference proteome</keyword>
<feature type="transmembrane region" description="Helical" evidence="1">
    <location>
        <begin position="152"/>
        <end position="169"/>
    </location>
</feature>
<reference evidence="2 3" key="1">
    <citation type="journal article" date="2018" name="MBio">
        <title>Comparative Genomics Reveals the Core Gene Toolbox for the Fungus-Insect Symbiosis.</title>
        <authorList>
            <person name="Wang Y."/>
            <person name="Stata M."/>
            <person name="Wang W."/>
            <person name="Stajich J.E."/>
            <person name="White M.M."/>
            <person name="Moncalvo J.M."/>
        </authorList>
    </citation>
    <scope>NUCLEOTIDE SEQUENCE [LARGE SCALE GENOMIC DNA]</scope>
    <source>
        <strain evidence="2 3">SC-DP-2</strain>
    </source>
</reference>
<evidence type="ECO:0000313" key="3">
    <source>
        <dbReference type="Proteomes" id="UP000245609"/>
    </source>
</evidence>
<dbReference type="GO" id="GO:0016020">
    <property type="term" value="C:membrane"/>
    <property type="evidence" value="ECO:0007669"/>
    <property type="project" value="GOC"/>
</dbReference>
<dbReference type="PANTHER" id="PTHR28026">
    <property type="entry name" value="DUF962 DOMAIN PROTEIN (AFU_ORTHOLOGUE AFUA_8G05310)"/>
    <property type="match status" value="1"/>
</dbReference>
<dbReference type="GO" id="GO:0046521">
    <property type="term" value="P:sphingoid catabolic process"/>
    <property type="evidence" value="ECO:0007669"/>
    <property type="project" value="TreeGrafter"/>
</dbReference>
<evidence type="ECO:0000256" key="1">
    <source>
        <dbReference type="SAM" id="Phobius"/>
    </source>
</evidence>
<keyword evidence="1" id="KW-0812">Transmembrane</keyword>
<dbReference type="Proteomes" id="UP000245609">
    <property type="component" value="Unassembled WGS sequence"/>
</dbReference>
<proteinExistence type="predicted"/>
<dbReference type="InterPro" id="IPR009305">
    <property type="entry name" value="Mpo1-like"/>
</dbReference>
<comment type="caution">
    <text evidence="2">The sequence shown here is derived from an EMBL/GenBank/DDBJ whole genome shotgun (WGS) entry which is preliminary data.</text>
</comment>
<organism evidence="2 3">
    <name type="scientific">Smittium megazygosporum</name>
    <dbReference type="NCBI Taxonomy" id="133381"/>
    <lineage>
        <taxon>Eukaryota</taxon>
        <taxon>Fungi</taxon>
        <taxon>Fungi incertae sedis</taxon>
        <taxon>Zoopagomycota</taxon>
        <taxon>Kickxellomycotina</taxon>
        <taxon>Harpellomycetes</taxon>
        <taxon>Harpellales</taxon>
        <taxon>Legeriomycetaceae</taxon>
        <taxon>Smittium</taxon>
    </lineage>
</organism>
<accession>A0A2T9ZI91</accession>
<sequence>MFFDKKKYLVEYYTHHIGENNHIIHIIFLSSIIWAIAGLLSLFGTIVDTPDWLVPFLMFVPEFQLDINLGTVFIFLNYFAIFIMDPIVGFVFFPPIFMQLILIQLINQNFSLKSCIIRYVCTLLVSITANLIGHKYVDQTQPAIFERKYKLIPFYHFFSVYTFFMYIGYRPFLYQDIKDEANLRVAAMRKEQALNS</sequence>
<dbReference type="EMBL" id="MBFS01000140">
    <property type="protein sequence ID" value="PVV04304.1"/>
    <property type="molecule type" value="Genomic_DNA"/>
</dbReference>
<protein>
    <submittedName>
        <fullName evidence="2">Uncharacterized protein</fullName>
    </submittedName>
</protein>
<gene>
    <name evidence="2" type="ORF">BB560_001197</name>
</gene>
<evidence type="ECO:0000313" key="2">
    <source>
        <dbReference type="EMBL" id="PVV04304.1"/>
    </source>
</evidence>
<dbReference type="AlphaFoldDB" id="A0A2T9ZI91"/>
<dbReference type="Pfam" id="PF06127">
    <property type="entry name" value="Mpo1-like"/>
    <property type="match status" value="1"/>
</dbReference>
<dbReference type="PANTHER" id="PTHR28026:SF9">
    <property type="entry name" value="2-HYDROXY-PALMITIC ACID DIOXYGENASE MPO1"/>
    <property type="match status" value="1"/>
</dbReference>
<name>A0A2T9ZI91_9FUNG</name>
<dbReference type="GO" id="GO:0005783">
    <property type="term" value="C:endoplasmic reticulum"/>
    <property type="evidence" value="ECO:0007669"/>
    <property type="project" value="TreeGrafter"/>
</dbReference>
<feature type="transmembrane region" description="Helical" evidence="1">
    <location>
        <begin position="23"/>
        <end position="47"/>
    </location>
</feature>
<keyword evidence="1" id="KW-0472">Membrane</keyword>
<feature type="transmembrane region" description="Helical" evidence="1">
    <location>
        <begin position="115"/>
        <end position="132"/>
    </location>
</feature>